<accession>A0A2H0V1V8</accession>
<dbReference type="SUPFAM" id="SSF52172">
    <property type="entry name" value="CheY-like"/>
    <property type="match status" value="1"/>
</dbReference>
<name>A0A2H0V1V8_9BACT</name>
<reference evidence="9" key="1">
    <citation type="submission" date="2017-09" db="EMBL/GenBank/DDBJ databases">
        <title>Depth-based differentiation of microbial function through sediment-hosted aquifers and enrichment of novel symbionts in the deep terrestrial subsurface.</title>
        <authorList>
            <person name="Probst A.J."/>
            <person name="Ladd B."/>
            <person name="Jarett J.K."/>
            <person name="Geller-Mcgrath D.E."/>
            <person name="Sieber C.M.K."/>
            <person name="Emerson J.B."/>
            <person name="Anantharaman K."/>
            <person name="Thomas B.C."/>
            <person name="Malmstrom R."/>
            <person name="Stieglmeier M."/>
            <person name="Klingl A."/>
            <person name="Woyke T."/>
            <person name="Ryan C.M."/>
            <person name="Banfield J.F."/>
        </authorList>
    </citation>
    <scope>NUCLEOTIDE SEQUENCE [LARGE SCALE GENOMIC DNA]</scope>
</reference>
<dbReference type="AlphaFoldDB" id="A0A2H0V1V8"/>
<keyword evidence="3" id="KW-0805">Transcription regulation</keyword>
<dbReference type="GO" id="GO:0000156">
    <property type="term" value="F:phosphorelay response regulator activity"/>
    <property type="evidence" value="ECO:0007669"/>
    <property type="project" value="TreeGrafter"/>
</dbReference>
<sequence length="121" mass="13335">MKKILIIEDEETISSMYKAGLEDEGHQIIVAKDGEEGFIKAKEGKPDLILLDIILPKIDGFGVLKKLKEDATTKGIMVVMLTNLGQEDDKGKAKKIGAIDYWVKADYTPSEVSKKIGKLLS</sequence>
<evidence type="ECO:0000313" key="9">
    <source>
        <dbReference type="Proteomes" id="UP000228626"/>
    </source>
</evidence>
<dbReference type="PANTHER" id="PTHR48111">
    <property type="entry name" value="REGULATOR OF RPOS"/>
    <property type="match status" value="1"/>
</dbReference>
<dbReference type="InterPro" id="IPR001789">
    <property type="entry name" value="Sig_transdc_resp-reg_receiver"/>
</dbReference>
<organism evidence="8 9">
    <name type="scientific">Candidatus Falkowbacteria bacterium CG10_big_fil_rev_8_21_14_0_10_43_10</name>
    <dbReference type="NCBI Taxonomy" id="1974567"/>
    <lineage>
        <taxon>Bacteria</taxon>
        <taxon>Candidatus Falkowiibacteriota</taxon>
    </lineage>
</organism>
<comment type="caution">
    <text evidence="8">The sequence shown here is derived from an EMBL/GenBank/DDBJ whole genome shotgun (WGS) entry which is preliminary data.</text>
</comment>
<dbReference type="GO" id="GO:0005829">
    <property type="term" value="C:cytosol"/>
    <property type="evidence" value="ECO:0007669"/>
    <property type="project" value="TreeGrafter"/>
</dbReference>
<evidence type="ECO:0000256" key="3">
    <source>
        <dbReference type="ARBA" id="ARBA00023015"/>
    </source>
</evidence>
<dbReference type="InterPro" id="IPR039420">
    <property type="entry name" value="WalR-like"/>
</dbReference>
<evidence type="ECO:0000256" key="1">
    <source>
        <dbReference type="ARBA" id="ARBA00022553"/>
    </source>
</evidence>
<dbReference type="SMART" id="SM00448">
    <property type="entry name" value="REC"/>
    <property type="match status" value="1"/>
</dbReference>
<protein>
    <submittedName>
        <fullName evidence="8">Response regulator</fullName>
    </submittedName>
</protein>
<keyword evidence="1 6" id="KW-0597">Phosphoprotein</keyword>
<dbReference type="InterPro" id="IPR011006">
    <property type="entry name" value="CheY-like_superfamily"/>
</dbReference>
<evidence type="ECO:0000256" key="6">
    <source>
        <dbReference type="PROSITE-ProRule" id="PRU00169"/>
    </source>
</evidence>
<feature type="modified residue" description="4-aspartylphosphate" evidence="6">
    <location>
        <position position="52"/>
    </location>
</feature>
<gene>
    <name evidence="8" type="ORF">COT99_02745</name>
</gene>
<dbReference type="Pfam" id="PF00072">
    <property type="entry name" value="Response_reg"/>
    <property type="match status" value="1"/>
</dbReference>
<keyword evidence="5" id="KW-0804">Transcription</keyword>
<dbReference type="GO" id="GO:0006355">
    <property type="term" value="P:regulation of DNA-templated transcription"/>
    <property type="evidence" value="ECO:0007669"/>
    <property type="project" value="TreeGrafter"/>
</dbReference>
<dbReference type="Gene3D" id="3.40.50.2300">
    <property type="match status" value="1"/>
</dbReference>
<evidence type="ECO:0000256" key="2">
    <source>
        <dbReference type="ARBA" id="ARBA00023012"/>
    </source>
</evidence>
<evidence type="ECO:0000256" key="4">
    <source>
        <dbReference type="ARBA" id="ARBA00023125"/>
    </source>
</evidence>
<evidence type="ECO:0000313" key="8">
    <source>
        <dbReference type="EMBL" id="PIR93081.1"/>
    </source>
</evidence>
<dbReference type="PANTHER" id="PTHR48111:SF1">
    <property type="entry name" value="TWO-COMPONENT RESPONSE REGULATOR ORR33"/>
    <property type="match status" value="1"/>
</dbReference>
<dbReference type="GO" id="GO:0032993">
    <property type="term" value="C:protein-DNA complex"/>
    <property type="evidence" value="ECO:0007669"/>
    <property type="project" value="TreeGrafter"/>
</dbReference>
<evidence type="ECO:0000256" key="5">
    <source>
        <dbReference type="ARBA" id="ARBA00023163"/>
    </source>
</evidence>
<feature type="domain" description="Response regulatory" evidence="7">
    <location>
        <begin position="3"/>
        <end position="120"/>
    </location>
</feature>
<dbReference type="PROSITE" id="PS50110">
    <property type="entry name" value="RESPONSE_REGULATORY"/>
    <property type="match status" value="1"/>
</dbReference>
<keyword evidence="2" id="KW-0902">Two-component regulatory system</keyword>
<dbReference type="Proteomes" id="UP000228626">
    <property type="component" value="Unassembled WGS sequence"/>
</dbReference>
<dbReference type="FunFam" id="3.40.50.2300:FF:000001">
    <property type="entry name" value="DNA-binding response regulator PhoB"/>
    <property type="match status" value="1"/>
</dbReference>
<keyword evidence="4" id="KW-0238">DNA-binding</keyword>
<proteinExistence type="predicted"/>
<evidence type="ECO:0000259" key="7">
    <source>
        <dbReference type="PROSITE" id="PS50110"/>
    </source>
</evidence>
<dbReference type="EMBL" id="PFAR01000033">
    <property type="protein sequence ID" value="PIR93081.1"/>
    <property type="molecule type" value="Genomic_DNA"/>
</dbReference>
<dbReference type="CDD" id="cd17574">
    <property type="entry name" value="REC_OmpR"/>
    <property type="match status" value="1"/>
</dbReference>
<dbReference type="GO" id="GO:0000976">
    <property type="term" value="F:transcription cis-regulatory region binding"/>
    <property type="evidence" value="ECO:0007669"/>
    <property type="project" value="TreeGrafter"/>
</dbReference>